<reference evidence="1 2" key="1">
    <citation type="journal article" date="2013" name="Genome Announc.">
        <title>Genome Sequence of Thalassolituus oleivorans MIL-1 (DSM 14913T).</title>
        <authorList>
            <person name="Golyshin P.N."/>
            <person name="Werner J."/>
            <person name="Chernikova T.N."/>
            <person name="Tran H."/>
            <person name="Ferrer M."/>
            <person name="Yakimov M.M."/>
            <person name="Teeling H."/>
            <person name="Golyshina O.V."/>
        </authorList>
    </citation>
    <scope>NUCLEOTIDE SEQUENCE [LARGE SCALE GENOMIC DNA]</scope>
    <source>
        <strain evidence="1 2">MIL-1</strain>
    </source>
</reference>
<sequence length="340" mass="37256">MKKQIPLLHIALNAEQSNLSLETALCFELPEDGTIPEWVPLIPVGEVLGRDGRKWQNKNPTAVIGYTVASNREQPLDYEHSTELKAPKGEEAPAAGWFKEYRVSNGHIEGRLVLNPRGLASVQNREYRYLSPVFRYDANGNIYDIRSVALTNRHNLLTPALNRELNQPLEASTMDLAQFLAALATALNSEISTPEQALTAIQKQNTDLQTARNAEAQPDLSKFVPVETHEVVLQRAMNAEQKLTDNLQTALNAEIDTAIEDAVAQGKIAPANKEFYRTACNAEGGLDKFREFAKSAPVVAAPSDLDGKTPGEHKTALNAEAQKIADAFGNTAEDLKTYGA</sequence>
<protein>
    <submittedName>
        <fullName evidence="1">Mu-like prophage I protein</fullName>
    </submittedName>
</protein>
<keyword evidence="2" id="KW-1185">Reference proteome</keyword>
<name>M5DM43_9GAMM</name>
<dbReference type="Pfam" id="PF10123">
    <property type="entry name" value="Mu-like_Pro"/>
    <property type="match status" value="1"/>
</dbReference>
<dbReference type="HOGENOM" id="CLU_062795_2_0_6"/>
<dbReference type="PIRSF" id="PIRSF016624">
    <property type="entry name" value="Mu_prophg_I"/>
    <property type="match status" value="1"/>
</dbReference>
<gene>
    <name evidence="1" type="ORF">TOL_0491</name>
</gene>
<evidence type="ECO:0000313" key="2">
    <source>
        <dbReference type="Proteomes" id="UP000011866"/>
    </source>
</evidence>
<dbReference type="eggNOG" id="COG4388">
    <property type="taxonomic scope" value="Bacteria"/>
</dbReference>
<accession>M5DM43</accession>
<dbReference type="GeneID" id="79175476"/>
<dbReference type="KEGG" id="tol:TOL_0491"/>
<dbReference type="Proteomes" id="UP000011866">
    <property type="component" value="Chromosome"/>
</dbReference>
<organism evidence="1 2">
    <name type="scientific">Thalassolituus oleivorans MIL-1</name>
    <dbReference type="NCBI Taxonomy" id="1298593"/>
    <lineage>
        <taxon>Bacteria</taxon>
        <taxon>Pseudomonadati</taxon>
        <taxon>Pseudomonadota</taxon>
        <taxon>Gammaproteobacteria</taxon>
        <taxon>Oceanospirillales</taxon>
        <taxon>Oceanospirillaceae</taxon>
        <taxon>Thalassolituus</taxon>
    </lineage>
</organism>
<evidence type="ECO:0000313" key="1">
    <source>
        <dbReference type="EMBL" id="CCU70930.1"/>
    </source>
</evidence>
<proteinExistence type="predicted"/>
<dbReference type="EMBL" id="HF680312">
    <property type="protein sequence ID" value="CCU70930.1"/>
    <property type="molecule type" value="Genomic_DNA"/>
</dbReference>
<dbReference type="RefSeq" id="WP_015485670.1">
    <property type="nucleotide sequence ID" value="NC_020888.1"/>
</dbReference>
<dbReference type="InterPro" id="IPR012106">
    <property type="entry name" value="Phage_Mu_Gp1"/>
</dbReference>
<dbReference type="AlphaFoldDB" id="M5DM43"/>